<keyword evidence="6 7" id="KW-0472">Membrane</keyword>
<keyword evidence="3" id="KW-1003">Cell membrane</keyword>
<evidence type="ECO:0000313" key="9">
    <source>
        <dbReference type="EMBL" id="OYR10581.1"/>
    </source>
</evidence>
<feature type="domain" description="Acyltransferase 3" evidence="8">
    <location>
        <begin position="12"/>
        <end position="335"/>
    </location>
</feature>
<keyword evidence="9" id="KW-0808">Transferase</keyword>
<dbReference type="Proteomes" id="UP000216478">
    <property type="component" value="Unassembled WGS sequence"/>
</dbReference>
<reference evidence="9 10" key="1">
    <citation type="submission" date="2017-07" db="EMBL/GenBank/DDBJ databases">
        <title>Phylogenetic study on the rhizospheric bacterium Ochrobactrum sp. A44.</title>
        <authorList>
            <person name="Krzyzanowska D.M."/>
            <person name="Ossowicki A."/>
            <person name="Rajewska M."/>
            <person name="Maciag T."/>
            <person name="Kaczynski Z."/>
            <person name="Czerwicka M."/>
            <person name="Jafra S."/>
        </authorList>
    </citation>
    <scope>NUCLEOTIDE SEQUENCE [LARGE SCALE GENOMIC DNA]</scope>
    <source>
        <strain evidence="9 10">OgA9a</strain>
    </source>
</reference>
<comment type="caution">
    <text evidence="9">The sequence shown here is derived from an EMBL/GenBank/DDBJ whole genome shotgun (WGS) entry which is preliminary data.</text>
</comment>
<keyword evidence="9" id="KW-0012">Acyltransferase</keyword>
<feature type="transmembrane region" description="Helical" evidence="7">
    <location>
        <begin position="286"/>
        <end position="309"/>
    </location>
</feature>
<dbReference type="GO" id="GO:0016413">
    <property type="term" value="F:O-acetyltransferase activity"/>
    <property type="evidence" value="ECO:0007669"/>
    <property type="project" value="TreeGrafter"/>
</dbReference>
<keyword evidence="5 7" id="KW-1133">Transmembrane helix</keyword>
<dbReference type="RefSeq" id="WP_094541290.1">
    <property type="nucleotide sequence ID" value="NZ_JBHEER010000001.1"/>
</dbReference>
<feature type="transmembrane region" description="Helical" evidence="7">
    <location>
        <begin position="179"/>
        <end position="196"/>
    </location>
</feature>
<dbReference type="Pfam" id="PF01757">
    <property type="entry name" value="Acyl_transf_3"/>
    <property type="match status" value="1"/>
</dbReference>
<comment type="similarity">
    <text evidence="2">Belongs to the acyltransferase 3 family.</text>
</comment>
<evidence type="ECO:0000259" key="8">
    <source>
        <dbReference type="Pfam" id="PF01757"/>
    </source>
</evidence>
<feature type="transmembrane region" description="Helical" evidence="7">
    <location>
        <begin position="117"/>
        <end position="141"/>
    </location>
</feature>
<dbReference type="GO" id="GO:0005886">
    <property type="term" value="C:plasma membrane"/>
    <property type="evidence" value="ECO:0007669"/>
    <property type="project" value="UniProtKB-SubCell"/>
</dbReference>
<feature type="transmembrane region" description="Helical" evidence="7">
    <location>
        <begin position="329"/>
        <end position="349"/>
    </location>
</feature>
<feature type="transmembrane region" description="Helical" evidence="7">
    <location>
        <begin position="83"/>
        <end position="105"/>
    </location>
</feature>
<gene>
    <name evidence="9" type="ORF">CEV33_2043</name>
</gene>
<name>A0A256F820_9HYPH</name>
<feature type="transmembrane region" description="Helical" evidence="7">
    <location>
        <begin position="16"/>
        <end position="34"/>
    </location>
</feature>
<keyword evidence="10" id="KW-1185">Reference proteome</keyword>
<evidence type="ECO:0000256" key="1">
    <source>
        <dbReference type="ARBA" id="ARBA00004651"/>
    </source>
</evidence>
<accession>A0A256F820</accession>
<evidence type="ECO:0000256" key="3">
    <source>
        <dbReference type="ARBA" id="ARBA00022475"/>
    </source>
</evidence>
<feature type="transmembrane region" description="Helical" evidence="7">
    <location>
        <begin position="54"/>
        <end position="71"/>
    </location>
</feature>
<evidence type="ECO:0000256" key="2">
    <source>
        <dbReference type="ARBA" id="ARBA00007400"/>
    </source>
</evidence>
<feature type="transmembrane region" description="Helical" evidence="7">
    <location>
        <begin position="148"/>
        <end position="167"/>
    </location>
</feature>
<dbReference type="GO" id="GO:0009246">
    <property type="term" value="P:enterobacterial common antigen biosynthetic process"/>
    <property type="evidence" value="ECO:0007669"/>
    <property type="project" value="TreeGrafter"/>
</dbReference>
<evidence type="ECO:0000256" key="6">
    <source>
        <dbReference type="ARBA" id="ARBA00023136"/>
    </source>
</evidence>
<dbReference type="OrthoDB" id="9814956at2"/>
<dbReference type="PANTHER" id="PTHR40074">
    <property type="entry name" value="O-ACETYLTRANSFERASE WECH"/>
    <property type="match status" value="1"/>
</dbReference>
<protein>
    <submittedName>
        <fullName evidence="9">Acyltransferase family protein</fullName>
    </submittedName>
</protein>
<evidence type="ECO:0000256" key="5">
    <source>
        <dbReference type="ARBA" id="ARBA00022989"/>
    </source>
</evidence>
<organism evidence="9 10">
    <name type="scientific">Brucella grignonensis</name>
    <dbReference type="NCBI Taxonomy" id="94627"/>
    <lineage>
        <taxon>Bacteria</taxon>
        <taxon>Pseudomonadati</taxon>
        <taxon>Pseudomonadota</taxon>
        <taxon>Alphaproteobacteria</taxon>
        <taxon>Hyphomicrobiales</taxon>
        <taxon>Brucellaceae</taxon>
        <taxon>Brucella/Ochrobactrum group</taxon>
        <taxon>Brucella</taxon>
    </lineage>
</organism>
<feature type="transmembrane region" description="Helical" evidence="7">
    <location>
        <begin position="203"/>
        <end position="222"/>
    </location>
</feature>
<evidence type="ECO:0000256" key="4">
    <source>
        <dbReference type="ARBA" id="ARBA00022692"/>
    </source>
</evidence>
<evidence type="ECO:0000313" key="10">
    <source>
        <dbReference type="Proteomes" id="UP000216478"/>
    </source>
</evidence>
<proteinExistence type="inferred from homology"/>
<sequence>MGGATGAVQRVDWVDIAKGICIIFVVMMHSTLGVEKAAGSEGWMHHVVAFAKPFRMPDFFLISGLFLSLVIDRPWRRYLDRKVVHFLYFYILWLTIQFAFKAPAIGSEAGLAGVVEAYLMAFIEPFGTLWFIYILPVFFIATRLLKRVPVGLTFALLAILEILPIHTGWTMIDEFCSRFVYFFAGYAFAPSIFRIADWLRRRPVVGMIGLLVWGLIEYKLVFTPVPESLASLIAPAGDFLNGRGAVSDLPIMSLLLGLIGALAIISISSLLSLLSGKNWLHRGLGWLGAHSIVVYLAFFLPMAIARTILLKVGFLDVGTVSLLTTASGVIGPVVLYGLIQWTGFGQFLFRRPAWAYIDRAPQKKTAAQAHPEKCETVFGQDAR</sequence>
<feature type="transmembrane region" description="Helical" evidence="7">
    <location>
        <begin position="251"/>
        <end position="274"/>
    </location>
</feature>
<dbReference type="InterPro" id="IPR002656">
    <property type="entry name" value="Acyl_transf_3_dom"/>
</dbReference>
<evidence type="ECO:0000256" key="7">
    <source>
        <dbReference type="SAM" id="Phobius"/>
    </source>
</evidence>
<keyword evidence="4 7" id="KW-0812">Transmembrane</keyword>
<dbReference type="AlphaFoldDB" id="A0A256F820"/>
<dbReference type="EMBL" id="NNRL01000163">
    <property type="protein sequence ID" value="OYR10581.1"/>
    <property type="molecule type" value="Genomic_DNA"/>
</dbReference>
<comment type="subcellular location">
    <subcellularLocation>
        <location evidence="1">Cell membrane</location>
        <topology evidence="1">Multi-pass membrane protein</topology>
    </subcellularLocation>
</comment>
<dbReference type="PANTHER" id="PTHR40074:SF4">
    <property type="entry name" value="INNER MEMBRANE PROTEIN YCFT"/>
    <property type="match status" value="1"/>
</dbReference>